<dbReference type="EC" id="1.1.1.47" evidence="5"/>
<organism evidence="5 6">
    <name type="scientific">Kluyvera intermedia</name>
    <name type="common">Enterobacter intermedius</name>
    <dbReference type="NCBI Taxonomy" id="61648"/>
    <lineage>
        <taxon>Bacteria</taxon>
        <taxon>Pseudomonadati</taxon>
        <taxon>Pseudomonadota</taxon>
        <taxon>Gammaproteobacteria</taxon>
        <taxon>Enterobacterales</taxon>
        <taxon>Enterobacteriaceae</taxon>
        <taxon>Kluyvera</taxon>
    </lineage>
</organism>
<dbReference type="CDD" id="cd05233">
    <property type="entry name" value="SDR_c"/>
    <property type="match status" value="1"/>
</dbReference>
<evidence type="ECO:0000313" key="5">
    <source>
        <dbReference type="EMBL" id="QGH30486.1"/>
    </source>
</evidence>
<evidence type="ECO:0000259" key="4">
    <source>
        <dbReference type="SMART" id="SM00822"/>
    </source>
</evidence>
<name>A0ABX6DNV4_KLUIN</name>
<dbReference type="Gene3D" id="3.40.50.720">
    <property type="entry name" value="NAD(P)-binding Rossmann-like Domain"/>
    <property type="match status" value="1"/>
</dbReference>
<dbReference type="GO" id="GO:0047936">
    <property type="term" value="F:glucose 1-dehydrogenase [NAD(P)+] activity"/>
    <property type="evidence" value="ECO:0007669"/>
    <property type="project" value="UniProtKB-EC"/>
</dbReference>
<dbReference type="PANTHER" id="PTHR24321:SF8">
    <property type="entry name" value="ESTRADIOL 17-BETA-DEHYDROGENASE 8-RELATED"/>
    <property type="match status" value="1"/>
</dbReference>
<proteinExistence type="inferred from homology"/>
<gene>
    <name evidence="5" type="ORF">GHC21_12735</name>
</gene>
<dbReference type="PANTHER" id="PTHR24321">
    <property type="entry name" value="DEHYDROGENASES, SHORT CHAIN"/>
    <property type="match status" value="1"/>
</dbReference>
<accession>A0ABX6DNV4</accession>
<comment type="similarity">
    <text evidence="1">Belongs to the short-chain dehydrogenases/reductases (SDR) family.</text>
</comment>
<dbReference type="InterPro" id="IPR020904">
    <property type="entry name" value="Sc_DH/Rdtase_CS"/>
</dbReference>
<dbReference type="NCBIfam" id="NF005559">
    <property type="entry name" value="PRK07231.1"/>
    <property type="match status" value="1"/>
</dbReference>
<dbReference type="PRINTS" id="PR00081">
    <property type="entry name" value="GDHRDH"/>
</dbReference>
<keyword evidence="6" id="KW-1185">Reference proteome</keyword>
<keyword evidence="2 5" id="KW-0560">Oxidoreductase</keyword>
<dbReference type="InterPro" id="IPR002347">
    <property type="entry name" value="SDR_fam"/>
</dbReference>
<protein>
    <submittedName>
        <fullName evidence="5">Glucose 1-dehydrogenase</fullName>
        <ecNumber evidence="5">1.1.1.47</ecNumber>
    </submittedName>
</protein>
<dbReference type="SMART" id="SM00822">
    <property type="entry name" value="PKS_KR"/>
    <property type="match status" value="1"/>
</dbReference>
<dbReference type="Pfam" id="PF13561">
    <property type="entry name" value="adh_short_C2"/>
    <property type="match status" value="1"/>
</dbReference>
<evidence type="ECO:0000256" key="1">
    <source>
        <dbReference type="ARBA" id="ARBA00006484"/>
    </source>
</evidence>
<dbReference type="SUPFAM" id="SSF51735">
    <property type="entry name" value="NAD(P)-binding Rossmann-fold domains"/>
    <property type="match status" value="1"/>
</dbReference>
<feature type="domain" description="Ketoreductase" evidence="4">
    <location>
        <begin position="8"/>
        <end position="188"/>
    </location>
</feature>
<dbReference type="InterPro" id="IPR036291">
    <property type="entry name" value="NAD(P)-bd_dom_sf"/>
</dbReference>
<reference evidence="5 6" key="1">
    <citation type="submission" date="2019-10" db="EMBL/GenBank/DDBJ databases">
        <title>Complete genome sequencing of drug resistant plasmids in Kluyvera intermedia.</title>
        <authorList>
            <person name="Ke C."/>
            <person name="Jian S."/>
        </authorList>
    </citation>
    <scope>NUCLEOTIDE SEQUENCE [LARGE SCALE GENOMIC DNA]</scope>
    <source>
        <strain evidence="5 6">N2-1</strain>
    </source>
</reference>
<evidence type="ECO:0000256" key="2">
    <source>
        <dbReference type="ARBA" id="ARBA00023002"/>
    </source>
</evidence>
<sequence length="253" mass="25856">MNIRFDGKTALVTGAASGIGLATAVAFAQSGASVVLADLDFKAAESEAQKLVDAGYKAVAVRCDVTSESDAANAVEMCVATFGSLDMAFNNAGLHVPVENTADAQAADFDLAIAVNLRGVWNCLKHELKQMRKQGSGAIVNCSSNSGLAGIANLGAYTASKHGVIGLTKSAALEYAPIGINVNAVCPGPVETSMVQRALSTAPEHMAAVIKEIPAGRLGRSDEIASAVLWLCSEQAGFVVGQAIAVDGGFTTR</sequence>
<dbReference type="PROSITE" id="PS00061">
    <property type="entry name" value="ADH_SHORT"/>
    <property type="match status" value="1"/>
</dbReference>
<dbReference type="PRINTS" id="PR00080">
    <property type="entry name" value="SDRFAMILY"/>
</dbReference>
<evidence type="ECO:0000313" key="6">
    <source>
        <dbReference type="Proteomes" id="UP000344450"/>
    </source>
</evidence>
<evidence type="ECO:0000256" key="3">
    <source>
        <dbReference type="ARBA" id="ARBA00023027"/>
    </source>
</evidence>
<dbReference type="EMBL" id="CP045845">
    <property type="protein sequence ID" value="QGH30486.1"/>
    <property type="molecule type" value="Genomic_DNA"/>
</dbReference>
<dbReference type="Proteomes" id="UP000344450">
    <property type="component" value="Chromosome"/>
</dbReference>
<keyword evidence="3" id="KW-0520">NAD</keyword>
<dbReference type="RefSeq" id="WP_153743128.1">
    <property type="nucleotide sequence ID" value="NZ_CP045843.1"/>
</dbReference>
<dbReference type="InterPro" id="IPR057326">
    <property type="entry name" value="KR_dom"/>
</dbReference>
<dbReference type="GeneID" id="91973276"/>